<accession>A0A2K1QQ14</accession>
<feature type="compositionally biased region" description="Basic and acidic residues" evidence="1">
    <location>
        <begin position="87"/>
        <end position="103"/>
    </location>
</feature>
<comment type="caution">
    <text evidence="3">The sequence shown here is derived from an EMBL/GenBank/DDBJ whole genome shotgun (WGS) entry which is preliminary data.</text>
</comment>
<dbReference type="PANTHER" id="PTHR47815">
    <property type="entry name" value="UNIVERSAL STRESS PROTEIN A FAMILY PROTEIN C25B2.10"/>
    <property type="match status" value="1"/>
</dbReference>
<evidence type="ECO:0000256" key="1">
    <source>
        <dbReference type="SAM" id="MobiDB-lite"/>
    </source>
</evidence>
<dbReference type="SUPFAM" id="SSF52402">
    <property type="entry name" value="Adenine nucleotide alpha hydrolases-like"/>
    <property type="match status" value="1"/>
</dbReference>
<dbReference type="InterPro" id="IPR006015">
    <property type="entry name" value="Universal_stress_UspA"/>
</dbReference>
<name>A0A2K1QQ14_9PEZI</name>
<evidence type="ECO:0000313" key="3">
    <source>
        <dbReference type="EMBL" id="PNS17176.1"/>
    </source>
</evidence>
<feature type="compositionally biased region" description="Basic and acidic residues" evidence="1">
    <location>
        <begin position="308"/>
        <end position="320"/>
    </location>
</feature>
<keyword evidence="4" id="KW-1185">Reference proteome</keyword>
<sequence>METHEPSPKTVPVEQATDAGSKDAAGLATADIPPQPELPPVDTGVTGEPRKDSDQPPEFKPLFGRLQNTDGIAARRPSVQFLPQVKTDSDRSRSRKPTREAGTRRLSSPPPPNQFQPRVSFDTFDNRDASDFSLTLSRKHKDYVYNKRSRTFLCGTDTNEYSDTALEWLIDELVDDGDEIVCLRVVEKDSKEAVKWAGGGANKEGRERGYRAEAQRMLERIQEKNSEDRAINLVLEFSIGRVQETIQHMIAIYEPAILVVGTRGRSLSGFQGLMPGSVSKYCLQHSPVPVVVVRPSSKRDKKKRKRLKDPARRGYRDILDKSEDAAEGGHLLDSRNRYSVIGTDVLSELSKRDEEEEARMVAEAIGYKPGQSLPPLSDGPPLSRVISGRSDISTRSARSGSLGSVGSEGIPEDLRSPVGKLMKSPELRDLDTPPGSDDDDSSEDEYEAVPAYVLQQEEALHKARERAIKTEEEEREAELERIRREEERVLKENRRLERKGRKVKKEGDEYQGAAGVLGLLDDLKAQEKQKGKK</sequence>
<dbReference type="CDD" id="cd23659">
    <property type="entry name" value="USP_At3g01520-like"/>
    <property type="match status" value="1"/>
</dbReference>
<dbReference type="AlphaFoldDB" id="A0A2K1QQ14"/>
<feature type="region of interest" description="Disordered" evidence="1">
    <location>
        <begin position="493"/>
        <end position="533"/>
    </location>
</feature>
<proteinExistence type="predicted"/>
<feature type="domain" description="UspA" evidence="2">
    <location>
        <begin position="150"/>
        <end position="294"/>
    </location>
</feature>
<dbReference type="EMBL" id="NKHZ01000052">
    <property type="protein sequence ID" value="PNS17176.1"/>
    <property type="molecule type" value="Genomic_DNA"/>
</dbReference>
<dbReference type="STRING" id="2082308.A0A2K1QQ14"/>
<dbReference type="OrthoDB" id="843225at2759"/>
<feature type="region of interest" description="Disordered" evidence="1">
    <location>
        <begin position="365"/>
        <end position="449"/>
    </location>
</feature>
<dbReference type="InterPro" id="IPR014729">
    <property type="entry name" value="Rossmann-like_a/b/a_fold"/>
</dbReference>
<evidence type="ECO:0000259" key="2">
    <source>
        <dbReference type="Pfam" id="PF00582"/>
    </source>
</evidence>
<reference evidence="3 4" key="1">
    <citation type="submission" date="2017-06" db="EMBL/GenBank/DDBJ databases">
        <title>Draft genome sequence of a variant of Elsinoe murrayae.</title>
        <authorList>
            <person name="Cheng Q."/>
        </authorList>
    </citation>
    <scope>NUCLEOTIDE SEQUENCE [LARGE SCALE GENOMIC DNA]</scope>
    <source>
        <strain evidence="3 4">CQ-2017a</strain>
    </source>
</reference>
<evidence type="ECO:0000313" key="4">
    <source>
        <dbReference type="Proteomes" id="UP000243797"/>
    </source>
</evidence>
<feature type="compositionally biased region" description="Basic and acidic residues" evidence="1">
    <location>
        <begin position="521"/>
        <end position="533"/>
    </location>
</feature>
<organism evidence="3 4">
    <name type="scientific">Sphaceloma murrayae</name>
    <dbReference type="NCBI Taxonomy" id="2082308"/>
    <lineage>
        <taxon>Eukaryota</taxon>
        <taxon>Fungi</taxon>
        <taxon>Dikarya</taxon>
        <taxon>Ascomycota</taxon>
        <taxon>Pezizomycotina</taxon>
        <taxon>Dothideomycetes</taxon>
        <taxon>Dothideomycetidae</taxon>
        <taxon>Myriangiales</taxon>
        <taxon>Elsinoaceae</taxon>
        <taxon>Sphaceloma</taxon>
    </lineage>
</organism>
<dbReference type="InParanoid" id="A0A2K1QQ14"/>
<feature type="region of interest" description="Disordered" evidence="1">
    <location>
        <begin position="1"/>
        <end position="119"/>
    </location>
</feature>
<dbReference type="Proteomes" id="UP000243797">
    <property type="component" value="Unassembled WGS sequence"/>
</dbReference>
<protein>
    <recommendedName>
        <fullName evidence="2">UspA domain-containing protein</fullName>
    </recommendedName>
</protein>
<dbReference type="Gene3D" id="3.40.50.620">
    <property type="entry name" value="HUPs"/>
    <property type="match status" value="1"/>
</dbReference>
<dbReference type="PANTHER" id="PTHR47815:SF1">
    <property type="entry name" value="UNIVERSAL STRESS PROTEIN A FAMILY PROTEIN C25B2.10"/>
    <property type="match status" value="1"/>
</dbReference>
<feature type="compositionally biased region" description="Polar residues" evidence="1">
    <location>
        <begin position="390"/>
        <end position="404"/>
    </location>
</feature>
<dbReference type="InterPro" id="IPR006016">
    <property type="entry name" value="UspA"/>
</dbReference>
<dbReference type="PRINTS" id="PR01438">
    <property type="entry name" value="UNVRSLSTRESS"/>
</dbReference>
<feature type="region of interest" description="Disordered" evidence="1">
    <location>
        <begin position="295"/>
        <end position="320"/>
    </location>
</feature>
<gene>
    <name evidence="3" type="ORF">CAC42_7230</name>
</gene>
<feature type="compositionally biased region" description="Acidic residues" evidence="1">
    <location>
        <begin position="436"/>
        <end position="447"/>
    </location>
</feature>
<feature type="compositionally biased region" description="Low complexity" evidence="1">
    <location>
        <begin position="369"/>
        <end position="383"/>
    </location>
</feature>
<dbReference type="Pfam" id="PF00582">
    <property type="entry name" value="Usp"/>
    <property type="match status" value="1"/>
</dbReference>